<feature type="non-terminal residue" evidence="2">
    <location>
        <position position="151"/>
    </location>
</feature>
<feature type="region of interest" description="Disordered" evidence="1">
    <location>
        <begin position="92"/>
        <end position="151"/>
    </location>
</feature>
<gene>
    <name evidence="2" type="ORF">DILT_LOCUS1452</name>
</gene>
<dbReference type="AlphaFoldDB" id="A0A3P6RLU7"/>
<evidence type="ECO:0000313" key="3">
    <source>
        <dbReference type="Proteomes" id="UP000281553"/>
    </source>
</evidence>
<dbReference type="Proteomes" id="UP000281553">
    <property type="component" value="Unassembled WGS sequence"/>
</dbReference>
<organism evidence="2 3">
    <name type="scientific">Dibothriocephalus latus</name>
    <name type="common">Fish tapeworm</name>
    <name type="synonym">Diphyllobothrium latum</name>
    <dbReference type="NCBI Taxonomy" id="60516"/>
    <lineage>
        <taxon>Eukaryota</taxon>
        <taxon>Metazoa</taxon>
        <taxon>Spiralia</taxon>
        <taxon>Lophotrochozoa</taxon>
        <taxon>Platyhelminthes</taxon>
        <taxon>Cestoda</taxon>
        <taxon>Eucestoda</taxon>
        <taxon>Diphyllobothriidea</taxon>
        <taxon>Diphyllobothriidae</taxon>
        <taxon>Dibothriocephalus</taxon>
    </lineage>
</organism>
<sequence length="151" mass="16363">MRAAIVRQLSAEDLRALDSNTTFGAVLSVNLEGLYSQSQERRCQAGQQPAPLSPARTHDLIFSLSEKKTLATALERISSSASRKQLKMTPVDSKIFTHTSRRPSFPSKVKCPVGAAASHPNFSVDTPSAEPTPEQSSTLTPMMTEEADMTT</sequence>
<reference evidence="2 3" key="1">
    <citation type="submission" date="2018-11" db="EMBL/GenBank/DDBJ databases">
        <authorList>
            <consortium name="Pathogen Informatics"/>
        </authorList>
    </citation>
    <scope>NUCLEOTIDE SEQUENCE [LARGE SCALE GENOMIC DNA]</scope>
</reference>
<evidence type="ECO:0000313" key="2">
    <source>
        <dbReference type="EMBL" id="VDK44711.1"/>
    </source>
</evidence>
<keyword evidence="3" id="KW-1185">Reference proteome</keyword>
<evidence type="ECO:0000256" key="1">
    <source>
        <dbReference type="SAM" id="MobiDB-lite"/>
    </source>
</evidence>
<accession>A0A3P6RLU7</accession>
<dbReference type="OrthoDB" id="422362at2759"/>
<dbReference type="EMBL" id="UYRU01009940">
    <property type="protein sequence ID" value="VDK44711.1"/>
    <property type="molecule type" value="Genomic_DNA"/>
</dbReference>
<proteinExistence type="predicted"/>
<protein>
    <submittedName>
        <fullName evidence="2">Uncharacterized protein</fullName>
    </submittedName>
</protein>
<name>A0A3P6RLU7_DIBLA</name>